<name>G3JHP8_CORMM</name>
<evidence type="ECO:0000256" key="4">
    <source>
        <dbReference type="ARBA" id="ARBA00022741"/>
    </source>
</evidence>
<dbReference type="InterPro" id="IPR051334">
    <property type="entry name" value="SRPK"/>
</dbReference>
<dbReference type="GO" id="GO:0004674">
    <property type="term" value="F:protein serine/threonine kinase activity"/>
    <property type="evidence" value="ECO:0007669"/>
    <property type="project" value="UniProtKB-KW"/>
</dbReference>
<evidence type="ECO:0000256" key="1">
    <source>
        <dbReference type="ARBA" id="ARBA00012513"/>
    </source>
</evidence>
<dbReference type="AlphaFoldDB" id="G3JHP8"/>
<keyword evidence="2" id="KW-0723">Serine/threonine-protein kinase</keyword>
<keyword evidence="4 9" id="KW-0547">Nucleotide-binding</keyword>
<evidence type="ECO:0000313" key="12">
    <source>
        <dbReference type="Proteomes" id="UP000001610"/>
    </source>
</evidence>
<reference evidence="11 12" key="1">
    <citation type="journal article" date="2011" name="Genome Biol.">
        <title>Genome sequence of the insect pathogenic fungus Cordyceps militaris, a valued traditional Chinese medicine.</title>
        <authorList>
            <person name="Zheng P."/>
            <person name="Xia Y."/>
            <person name="Xiao G."/>
            <person name="Xiong C."/>
            <person name="Hu X."/>
            <person name="Zhang S."/>
            <person name="Zheng H."/>
            <person name="Huang Y."/>
            <person name="Zhou Y."/>
            <person name="Wang S."/>
            <person name="Zhao G.P."/>
            <person name="Liu X."/>
            <person name="St Leger R.J."/>
            <person name="Wang C."/>
        </authorList>
    </citation>
    <scope>NUCLEOTIDE SEQUENCE [LARGE SCALE GENOMIC DNA]</scope>
    <source>
        <strain evidence="11 12">CM01</strain>
    </source>
</reference>
<dbReference type="PROSITE" id="PS50011">
    <property type="entry name" value="PROTEIN_KINASE_DOM"/>
    <property type="match status" value="1"/>
</dbReference>
<evidence type="ECO:0000256" key="6">
    <source>
        <dbReference type="ARBA" id="ARBA00022840"/>
    </source>
</evidence>
<evidence type="ECO:0000313" key="11">
    <source>
        <dbReference type="EMBL" id="EGX91754.1"/>
    </source>
</evidence>
<dbReference type="KEGG" id="cmt:CCM_05912"/>
<keyword evidence="6 9" id="KW-0067">ATP-binding</keyword>
<dbReference type="eggNOG" id="KOG1290">
    <property type="taxonomic scope" value="Eukaryota"/>
</dbReference>
<dbReference type="STRING" id="983644.G3JHP8"/>
<dbReference type="EMBL" id="JH126402">
    <property type="protein sequence ID" value="EGX91754.1"/>
    <property type="molecule type" value="Genomic_DNA"/>
</dbReference>
<dbReference type="InterPro" id="IPR000719">
    <property type="entry name" value="Prot_kinase_dom"/>
</dbReference>
<dbReference type="GO" id="GO:0050684">
    <property type="term" value="P:regulation of mRNA processing"/>
    <property type="evidence" value="ECO:0007669"/>
    <property type="project" value="TreeGrafter"/>
</dbReference>
<evidence type="ECO:0000256" key="2">
    <source>
        <dbReference type="ARBA" id="ARBA00022527"/>
    </source>
</evidence>
<evidence type="ECO:0000259" key="10">
    <source>
        <dbReference type="PROSITE" id="PS50011"/>
    </source>
</evidence>
<dbReference type="Proteomes" id="UP000001610">
    <property type="component" value="Unassembled WGS sequence"/>
</dbReference>
<dbReference type="PANTHER" id="PTHR47634">
    <property type="entry name" value="PROTEIN KINASE DOMAIN-CONTAINING PROTEIN-RELATED"/>
    <property type="match status" value="1"/>
</dbReference>
<evidence type="ECO:0000256" key="3">
    <source>
        <dbReference type="ARBA" id="ARBA00022679"/>
    </source>
</evidence>
<evidence type="ECO:0000256" key="5">
    <source>
        <dbReference type="ARBA" id="ARBA00022777"/>
    </source>
</evidence>
<dbReference type="GO" id="GO:0005524">
    <property type="term" value="F:ATP binding"/>
    <property type="evidence" value="ECO:0007669"/>
    <property type="project" value="UniProtKB-UniRule"/>
</dbReference>
<dbReference type="PANTHER" id="PTHR47634:SF9">
    <property type="entry name" value="PROTEIN KINASE DOMAIN-CONTAINING PROTEIN-RELATED"/>
    <property type="match status" value="1"/>
</dbReference>
<keyword evidence="12" id="KW-1185">Reference proteome</keyword>
<dbReference type="SUPFAM" id="SSF56112">
    <property type="entry name" value="Protein kinase-like (PK-like)"/>
    <property type="match status" value="1"/>
</dbReference>
<keyword evidence="3" id="KW-0808">Transferase</keyword>
<dbReference type="Gene3D" id="1.10.510.10">
    <property type="entry name" value="Transferase(Phosphotransferase) domain 1"/>
    <property type="match status" value="1"/>
</dbReference>
<dbReference type="HOGENOM" id="CLU_000288_81_2_1"/>
<comment type="catalytic activity">
    <reaction evidence="7">
        <text>L-threonyl-[protein] + ATP = O-phospho-L-threonyl-[protein] + ADP + H(+)</text>
        <dbReference type="Rhea" id="RHEA:46608"/>
        <dbReference type="Rhea" id="RHEA-COMP:11060"/>
        <dbReference type="Rhea" id="RHEA-COMP:11605"/>
        <dbReference type="ChEBI" id="CHEBI:15378"/>
        <dbReference type="ChEBI" id="CHEBI:30013"/>
        <dbReference type="ChEBI" id="CHEBI:30616"/>
        <dbReference type="ChEBI" id="CHEBI:61977"/>
        <dbReference type="ChEBI" id="CHEBI:456216"/>
        <dbReference type="EC" id="2.7.11.1"/>
    </reaction>
</comment>
<dbReference type="GeneID" id="18167930"/>
<dbReference type="InParanoid" id="G3JHP8"/>
<dbReference type="GO" id="GO:0000245">
    <property type="term" value="P:spliceosomal complex assembly"/>
    <property type="evidence" value="ECO:0007669"/>
    <property type="project" value="TreeGrafter"/>
</dbReference>
<dbReference type="PROSITE" id="PS00107">
    <property type="entry name" value="PROTEIN_KINASE_ATP"/>
    <property type="match status" value="1"/>
</dbReference>
<feature type="domain" description="Protein kinase" evidence="10">
    <location>
        <begin position="40"/>
        <end position="271"/>
    </location>
</feature>
<protein>
    <recommendedName>
        <fullName evidence="1">non-specific serine/threonine protein kinase</fullName>
        <ecNumber evidence="1">2.7.11.1</ecNumber>
    </recommendedName>
</protein>
<dbReference type="OrthoDB" id="5979581at2759"/>
<dbReference type="InterPro" id="IPR011009">
    <property type="entry name" value="Kinase-like_dom_sf"/>
</dbReference>
<sequence length="271" mass="30268">MEQSSEAIRGLGSGEENIDRYCQGGLHPVCLHDTFKNGRYEVVHKLGWGRSSTIWLATDLNHRRDAFVALKIFTASSSANLSAAREVAMLKSFQNRWYILAPKFYKAFVHKGPNGSHICLITDFAGPSLQHLITKYRDRDYRLPLDVILRLSRQLIVATMNLHEAGIAHGNLSATKVVFRAPQLSNRKAILDIIGMPETKETFKPDGSPPGPHLPSQSVATARWRSWNDEFNEIISFLDFGASFKFAVVPGTLKNPCSLRVPEMVFAGETD</sequence>
<comment type="catalytic activity">
    <reaction evidence="8">
        <text>L-seryl-[protein] + ATP = O-phospho-L-seryl-[protein] + ADP + H(+)</text>
        <dbReference type="Rhea" id="RHEA:17989"/>
        <dbReference type="Rhea" id="RHEA-COMP:9863"/>
        <dbReference type="Rhea" id="RHEA-COMP:11604"/>
        <dbReference type="ChEBI" id="CHEBI:15378"/>
        <dbReference type="ChEBI" id="CHEBI:29999"/>
        <dbReference type="ChEBI" id="CHEBI:30616"/>
        <dbReference type="ChEBI" id="CHEBI:83421"/>
        <dbReference type="ChEBI" id="CHEBI:456216"/>
        <dbReference type="EC" id="2.7.11.1"/>
    </reaction>
</comment>
<evidence type="ECO:0000256" key="7">
    <source>
        <dbReference type="ARBA" id="ARBA00047899"/>
    </source>
</evidence>
<keyword evidence="5 11" id="KW-0418">Kinase</keyword>
<dbReference type="RefSeq" id="XP_006671119.1">
    <property type="nucleotide sequence ID" value="XM_006671056.1"/>
</dbReference>
<evidence type="ECO:0000256" key="8">
    <source>
        <dbReference type="ARBA" id="ARBA00048679"/>
    </source>
</evidence>
<accession>G3JHP8</accession>
<dbReference type="InterPro" id="IPR017441">
    <property type="entry name" value="Protein_kinase_ATP_BS"/>
</dbReference>
<gene>
    <name evidence="11" type="ORF">CCM_05912</name>
</gene>
<feature type="binding site" evidence="9">
    <location>
        <position position="71"/>
    </location>
    <ligand>
        <name>ATP</name>
        <dbReference type="ChEBI" id="CHEBI:30616"/>
    </ligand>
</feature>
<dbReference type="Gene3D" id="3.30.200.20">
    <property type="entry name" value="Phosphorylase Kinase, domain 1"/>
    <property type="match status" value="1"/>
</dbReference>
<organism evidence="11 12">
    <name type="scientific">Cordyceps militaris (strain CM01)</name>
    <name type="common">Caterpillar fungus</name>
    <dbReference type="NCBI Taxonomy" id="983644"/>
    <lineage>
        <taxon>Eukaryota</taxon>
        <taxon>Fungi</taxon>
        <taxon>Dikarya</taxon>
        <taxon>Ascomycota</taxon>
        <taxon>Pezizomycotina</taxon>
        <taxon>Sordariomycetes</taxon>
        <taxon>Hypocreomycetidae</taxon>
        <taxon>Hypocreales</taxon>
        <taxon>Cordycipitaceae</taxon>
        <taxon>Cordyceps</taxon>
    </lineage>
</organism>
<dbReference type="SMART" id="SM00220">
    <property type="entry name" value="S_TKc"/>
    <property type="match status" value="1"/>
</dbReference>
<dbReference type="EC" id="2.7.11.1" evidence="1"/>
<evidence type="ECO:0000256" key="9">
    <source>
        <dbReference type="PROSITE-ProRule" id="PRU10141"/>
    </source>
</evidence>
<dbReference type="OMA" id="RTGCMIY"/>
<proteinExistence type="predicted"/>
<dbReference type="VEuPathDB" id="FungiDB:CCM_05912"/>